<organism evidence="2">
    <name type="scientific">Ixodes ricinus</name>
    <name type="common">Common tick</name>
    <name type="synonym">Acarus ricinus</name>
    <dbReference type="NCBI Taxonomy" id="34613"/>
    <lineage>
        <taxon>Eukaryota</taxon>
        <taxon>Metazoa</taxon>
        <taxon>Ecdysozoa</taxon>
        <taxon>Arthropoda</taxon>
        <taxon>Chelicerata</taxon>
        <taxon>Arachnida</taxon>
        <taxon>Acari</taxon>
        <taxon>Parasitiformes</taxon>
        <taxon>Ixodida</taxon>
        <taxon>Ixodoidea</taxon>
        <taxon>Ixodidae</taxon>
        <taxon>Ixodinae</taxon>
        <taxon>Ixodes</taxon>
    </lineage>
</organism>
<feature type="signal peptide" evidence="1">
    <location>
        <begin position="1"/>
        <end position="46"/>
    </location>
</feature>
<protein>
    <submittedName>
        <fullName evidence="2">Putative secreted protein</fullName>
    </submittedName>
</protein>
<reference evidence="2" key="1">
    <citation type="submission" date="2019-12" db="EMBL/GenBank/DDBJ databases">
        <title>An insight into the sialome of adult female Ixodes ricinus ticks feeding for 6 days.</title>
        <authorList>
            <person name="Perner J."/>
            <person name="Ribeiro J.M.C."/>
        </authorList>
    </citation>
    <scope>NUCLEOTIDE SEQUENCE</scope>
    <source>
        <strain evidence="2">Semi-engorged</strain>
        <tissue evidence="2">Salivary glands</tissue>
    </source>
</reference>
<evidence type="ECO:0000313" key="2">
    <source>
        <dbReference type="EMBL" id="MXU83598.1"/>
    </source>
</evidence>
<keyword evidence="1" id="KW-0732">Signal</keyword>
<sequence>MRNAGHLLAPSLQQALVAFSHALSARALWRLLPAILVLHLVLQAHPRSVQKHTIVYSTPEHDSGDMLNIVPTSARA</sequence>
<accession>A0A6B0TWA0</accession>
<name>A0A6B0TWA0_IXORI</name>
<feature type="chain" id="PRO_5025635081" evidence="1">
    <location>
        <begin position="47"/>
        <end position="76"/>
    </location>
</feature>
<evidence type="ECO:0000256" key="1">
    <source>
        <dbReference type="SAM" id="SignalP"/>
    </source>
</evidence>
<dbReference type="AlphaFoldDB" id="A0A6B0TWA0"/>
<dbReference type="EMBL" id="GIFC01001515">
    <property type="protein sequence ID" value="MXU83598.1"/>
    <property type="molecule type" value="Transcribed_RNA"/>
</dbReference>
<proteinExistence type="predicted"/>